<dbReference type="eggNOG" id="COG1918">
    <property type="taxonomic scope" value="Bacteria"/>
</dbReference>
<dbReference type="Pfam" id="PF04023">
    <property type="entry name" value="FeoA"/>
    <property type="match status" value="1"/>
</dbReference>
<dbReference type="SUPFAM" id="SSF50037">
    <property type="entry name" value="C-terminal domain of transcriptional repressors"/>
    <property type="match status" value="1"/>
</dbReference>
<dbReference type="InterPro" id="IPR007167">
    <property type="entry name" value="Fe-transptr_FeoA-like"/>
</dbReference>
<gene>
    <name evidence="3" type="ordered locus">Dtox_3837</name>
</gene>
<dbReference type="KEGG" id="dae:Dtox_3837"/>
<proteinExistence type="predicted"/>
<dbReference type="OrthoDB" id="9811076at2"/>
<dbReference type="Proteomes" id="UP000002217">
    <property type="component" value="Chromosome"/>
</dbReference>
<sequence>MKDRQKNPNNKNIITLHDLPIGKMGIVSSIKAEGISRRRMLDLGLVPGTKVEALRISPMGDPKAYKIRGAVIAFREEEGTKILVKL</sequence>
<evidence type="ECO:0000259" key="2">
    <source>
        <dbReference type="SMART" id="SM00899"/>
    </source>
</evidence>
<reference evidence="3 4" key="1">
    <citation type="journal article" date="2009" name="Stand. Genomic Sci.">
        <title>Complete genome sequence of Desulfotomaculum acetoxidans type strain (5575).</title>
        <authorList>
            <person name="Spring S."/>
            <person name="Lapidus A."/>
            <person name="Schroder M."/>
            <person name="Gleim D."/>
            <person name="Sims D."/>
            <person name="Meincke L."/>
            <person name="Glavina Del Rio T."/>
            <person name="Tice H."/>
            <person name="Copeland A."/>
            <person name="Cheng J.F."/>
            <person name="Lucas S."/>
            <person name="Chen F."/>
            <person name="Nolan M."/>
            <person name="Bruce D."/>
            <person name="Goodwin L."/>
            <person name="Pitluck S."/>
            <person name="Ivanova N."/>
            <person name="Mavromatis K."/>
            <person name="Mikhailova N."/>
            <person name="Pati A."/>
            <person name="Chen A."/>
            <person name="Palaniappan K."/>
            <person name="Land M."/>
            <person name="Hauser L."/>
            <person name="Chang Y.J."/>
            <person name="Jeffries C.D."/>
            <person name="Chain P."/>
            <person name="Saunders E."/>
            <person name="Brettin T."/>
            <person name="Detter J.C."/>
            <person name="Goker M."/>
            <person name="Bristow J."/>
            <person name="Eisen J.A."/>
            <person name="Markowitz V."/>
            <person name="Hugenholtz P."/>
            <person name="Kyrpides N.C."/>
            <person name="Klenk H.P."/>
            <person name="Han C."/>
        </authorList>
    </citation>
    <scope>NUCLEOTIDE SEQUENCE [LARGE SCALE GENOMIC DNA]</scope>
    <source>
        <strain evidence="4">ATCC 49208 / DSM 771 / VKM B-1644</strain>
    </source>
</reference>
<dbReference type="EMBL" id="CP001720">
    <property type="protein sequence ID" value="ACV64541.1"/>
    <property type="molecule type" value="Genomic_DNA"/>
</dbReference>
<evidence type="ECO:0000313" key="3">
    <source>
        <dbReference type="EMBL" id="ACV64541.1"/>
    </source>
</evidence>
<dbReference type="Gene3D" id="2.30.30.90">
    <property type="match status" value="1"/>
</dbReference>
<dbReference type="InterPro" id="IPR052713">
    <property type="entry name" value="FeoA"/>
</dbReference>
<protein>
    <submittedName>
        <fullName evidence="3">FeoA family protein</fullName>
    </submittedName>
</protein>
<keyword evidence="4" id="KW-1185">Reference proteome</keyword>
<dbReference type="PANTHER" id="PTHR42954:SF2">
    <property type="entry name" value="FE(2+) TRANSPORT PROTEIN A"/>
    <property type="match status" value="1"/>
</dbReference>
<dbReference type="RefSeq" id="WP_015759223.1">
    <property type="nucleotide sequence ID" value="NC_013216.1"/>
</dbReference>
<accession>C8VXE5</accession>
<dbReference type="SMART" id="SM00899">
    <property type="entry name" value="FeoA"/>
    <property type="match status" value="1"/>
</dbReference>
<dbReference type="HOGENOM" id="CLU_150646_12_1_9"/>
<dbReference type="PANTHER" id="PTHR42954">
    <property type="entry name" value="FE(2+) TRANSPORT PROTEIN A"/>
    <property type="match status" value="1"/>
</dbReference>
<dbReference type="InterPro" id="IPR038157">
    <property type="entry name" value="FeoA_core_dom"/>
</dbReference>
<feature type="domain" description="Ferrous iron transporter FeoA-like" evidence="2">
    <location>
        <begin position="14"/>
        <end position="86"/>
    </location>
</feature>
<dbReference type="InterPro" id="IPR008988">
    <property type="entry name" value="Transcriptional_repressor_C"/>
</dbReference>
<dbReference type="GO" id="GO:0046914">
    <property type="term" value="F:transition metal ion binding"/>
    <property type="evidence" value="ECO:0007669"/>
    <property type="project" value="InterPro"/>
</dbReference>
<dbReference type="AlphaFoldDB" id="C8VXE5"/>
<evidence type="ECO:0000313" key="4">
    <source>
        <dbReference type="Proteomes" id="UP000002217"/>
    </source>
</evidence>
<evidence type="ECO:0000256" key="1">
    <source>
        <dbReference type="ARBA" id="ARBA00023004"/>
    </source>
</evidence>
<organism evidence="3 4">
    <name type="scientific">Desulfofarcimen acetoxidans (strain ATCC 49208 / DSM 771 / KCTC 5769 / VKM B-1644 / 5575)</name>
    <name type="common">Desulfotomaculum acetoxidans</name>
    <dbReference type="NCBI Taxonomy" id="485916"/>
    <lineage>
        <taxon>Bacteria</taxon>
        <taxon>Bacillati</taxon>
        <taxon>Bacillota</taxon>
        <taxon>Clostridia</taxon>
        <taxon>Eubacteriales</taxon>
        <taxon>Peptococcaceae</taxon>
        <taxon>Desulfofarcimen</taxon>
    </lineage>
</organism>
<dbReference type="STRING" id="485916.Dtox_3837"/>
<name>C8VXE5_DESAS</name>
<keyword evidence="1" id="KW-0408">Iron</keyword>